<gene>
    <name evidence="1" type="ORF">Zmor_020507</name>
</gene>
<dbReference type="InterPro" id="IPR027902">
    <property type="entry name" value="DUF4487"/>
</dbReference>
<evidence type="ECO:0000313" key="2">
    <source>
        <dbReference type="Proteomes" id="UP001168821"/>
    </source>
</evidence>
<sequence length="634" mass="73371">MQSYDENPLIILKNIKEVINKLGYCHVSELEALLKDVMFSLLTAAQKIYAKNTSIVQSNSGDVLEIIRSNFQVAIHLMDTLNVILQHVLKISSEVFNLVASVPVSMADVLFLTFDHCKRSQKIYTCYYKSVEEIVVLFRKSQEVYTKYLSFLDTHLTIDFFNETHVVAYKKIVDTILEISRTLSGVNMKSMADSWKGFIGFVQKTPNNGVLSLNLSPAIQILTEEINNNLQLLTEGVNLFDYIPCAELKLSNLNCKNHWLILRKKHYLGYVEYYYDYDSDFYDEFIMNVAVVILLFPNQFWEIEDILMECVVGEHIWTSLIVTDIWCLVLKYSTDKVCQLTLNTLIKKIGELGLGVFHETSAIIRLKVLVQRILTSLSNAGRHNEVAKYSPSDQLSVWKILTCRSVPLSYRYYVEFFMSDIFEKMDIIEKEDYTYSDILNLMEIVGIVSYTKFNDLEINTTKLLPVVMHLWSFDMHDVHSTNVFFKYFLSKLIRITVAVSGELTSDDLHLILAQLKVLLTGSISKILINDILHEVAKRNFNHLPDKHPLLSLIYEIFKILLNDKNIIIVQLALESFINMLNGDSSYEIAINKHFKPPVCKINCGLQIRQALRKGIFRKWTKELEDLQRREHHQM</sequence>
<dbReference type="PANTHER" id="PTHR16071:SF2">
    <property type="entry name" value="FIGNL1-INTERACTING REGULATOR OF RECOMBINATION AND MITOSIS"/>
    <property type="match status" value="1"/>
</dbReference>
<keyword evidence="2" id="KW-1185">Reference proteome</keyword>
<dbReference type="EMBL" id="JALNTZ010000006">
    <property type="protein sequence ID" value="KAJ3648728.1"/>
    <property type="molecule type" value="Genomic_DNA"/>
</dbReference>
<dbReference type="Proteomes" id="UP001168821">
    <property type="component" value="Unassembled WGS sequence"/>
</dbReference>
<comment type="caution">
    <text evidence="1">The sequence shown here is derived from an EMBL/GenBank/DDBJ whole genome shotgun (WGS) entry which is preliminary data.</text>
</comment>
<accession>A0AA38M9Q6</accession>
<evidence type="ECO:0000313" key="1">
    <source>
        <dbReference type="EMBL" id="KAJ3648728.1"/>
    </source>
</evidence>
<organism evidence="1 2">
    <name type="scientific">Zophobas morio</name>
    <dbReference type="NCBI Taxonomy" id="2755281"/>
    <lineage>
        <taxon>Eukaryota</taxon>
        <taxon>Metazoa</taxon>
        <taxon>Ecdysozoa</taxon>
        <taxon>Arthropoda</taxon>
        <taxon>Hexapoda</taxon>
        <taxon>Insecta</taxon>
        <taxon>Pterygota</taxon>
        <taxon>Neoptera</taxon>
        <taxon>Endopterygota</taxon>
        <taxon>Coleoptera</taxon>
        <taxon>Polyphaga</taxon>
        <taxon>Cucujiformia</taxon>
        <taxon>Tenebrionidae</taxon>
        <taxon>Zophobas</taxon>
    </lineage>
</organism>
<dbReference type="Pfam" id="PF14868">
    <property type="entry name" value="DUF4487"/>
    <property type="match status" value="1"/>
</dbReference>
<name>A0AA38M9Q6_9CUCU</name>
<proteinExistence type="predicted"/>
<reference evidence="1" key="1">
    <citation type="journal article" date="2023" name="G3 (Bethesda)">
        <title>Whole genome assemblies of Zophobas morio and Tenebrio molitor.</title>
        <authorList>
            <person name="Kaur S."/>
            <person name="Stinson S.A."/>
            <person name="diCenzo G.C."/>
        </authorList>
    </citation>
    <scope>NUCLEOTIDE SEQUENCE</scope>
    <source>
        <strain evidence="1">QUZm001</strain>
    </source>
</reference>
<dbReference type="PANTHER" id="PTHR16071">
    <property type="entry name" value="CHROMOSOME 1 OPEN READING FRAME 112"/>
    <property type="match status" value="1"/>
</dbReference>
<dbReference type="AlphaFoldDB" id="A0AA38M9Q6"/>
<protein>
    <submittedName>
        <fullName evidence="1">Uncharacterized protein</fullName>
    </submittedName>
</protein>